<organism evidence="1 2">
    <name type="scientific">Portunus trituberculatus</name>
    <name type="common">Swimming crab</name>
    <name type="synonym">Neptunus trituberculatus</name>
    <dbReference type="NCBI Taxonomy" id="210409"/>
    <lineage>
        <taxon>Eukaryota</taxon>
        <taxon>Metazoa</taxon>
        <taxon>Ecdysozoa</taxon>
        <taxon>Arthropoda</taxon>
        <taxon>Crustacea</taxon>
        <taxon>Multicrustacea</taxon>
        <taxon>Malacostraca</taxon>
        <taxon>Eumalacostraca</taxon>
        <taxon>Eucarida</taxon>
        <taxon>Decapoda</taxon>
        <taxon>Pleocyemata</taxon>
        <taxon>Brachyura</taxon>
        <taxon>Eubrachyura</taxon>
        <taxon>Portunoidea</taxon>
        <taxon>Portunidae</taxon>
        <taxon>Portuninae</taxon>
        <taxon>Portunus</taxon>
    </lineage>
</organism>
<sequence>MLENTVFHTERWKNGMHWIMELLQHIVCITLKKNQMNGDMETGHYEPRSNPVQYN</sequence>
<dbReference type="AlphaFoldDB" id="A0A5B7D8Q0"/>
<reference evidence="1 2" key="1">
    <citation type="submission" date="2019-05" db="EMBL/GenBank/DDBJ databases">
        <title>Another draft genome of Portunus trituberculatus and its Hox gene families provides insights of decapod evolution.</title>
        <authorList>
            <person name="Jeong J.-H."/>
            <person name="Song I."/>
            <person name="Kim S."/>
            <person name="Choi T."/>
            <person name="Kim D."/>
            <person name="Ryu S."/>
            <person name="Kim W."/>
        </authorList>
    </citation>
    <scope>NUCLEOTIDE SEQUENCE [LARGE SCALE GENOMIC DNA]</scope>
    <source>
        <tissue evidence="1">Muscle</tissue>
    </source>
</reference>
<comment type="caution">
    <text evidence="1">The sequence shown here is derived from an EMBL/GenBank/DDBJ whole genome shotgun (WGS) entry which is preliminary data.</text>
</comment>
<proteinExistence type="predicted"/>
<keyword evidence="2" id="KW-1185">Reference proteome</keyword>
<dbReference type="Proteomes" id="UP000324222">
    <property type="component" value="Unassembled WGS sequence"/>
</dbReference>
<protein>
    <submittedName>
        <fullName evidence="1">Uncharacterized protein</fullName>
    </submittedName>
</protein>
<evidence type="ECO:0000313" key="1">
    <source>
        <dbReference type="EMBL" id="MPC17595.1"/>
    </source>
</evidence>
<evidence type="ECO:0000313" key="2">
    <source>
        <dbReference type="Proteomes" id="UP000324222"/>
    </source>
</evidence>
<gene>
    <name evidence="1" type="ORF">E2C01_010458</name>
</gene>
<accession>A0A5B7D8Q0</accession>
<name>A0A5B7D8Q0_PORTR</name>
<dbReference type="EMBL" id="VSRR010000604">
    <property type="protein sequence ID" value="MPC17595.1"/>
    <property type="molecule type" value="Genomic_DNA"/>
</dbReference>